<proteinExistence type="predicted"/>
<gene>
    <name evidence="1" type="ORF">RFI_10189</name>
</gene>
<dbReference type="EMBL" id="ASPP01007557">
    <property type="protein sequence ID" value="ETO26944.1"/>
    <property type="molecule type" value="Genomic_DNA"/>
</dbReference>
<comment type="caution">
    <text evidence="1">The sequence shown here is derived from an EMBL/GenBank/DDBJ whole genome shotgun (WGS) entry which is preliminary data.</text>
</comment>
<organism evidence="1 2">
    <name type="scientific">Reticulomyxa filosa</name>
    <dbReference type="NCBI Taxonomy" id="46433"/>
    <lineage>
        <taxon>Eukaryota</taxon>
        <taxon>Sar</taxon>
        <taxon>Rhizaria</taxon>
        <taxon>Retaria</taxon>
        <taxon>Foraminifera</taxon>
        <taxon>Monothalamids</taxon>
        <taxon>Reticulomyxidae</taxon>
        <taxon>Reticulomyxa</taxon>
    </lineage>
</organism>
<reference evidence="1 2" key="1">
    <citation type="journal article" date="2013" name="Curr. Biol.">
        <title>The Genome of the Foraminiferan Reticulomyxa filosa.</title>
        <authorList>
            <person name="Glockner G."/>
            <person name="Hulsmann N."/>
            <person name="Schleicher M."/>
            <person name="Noegel A.A."/>
            <person name="Eichinger L."/>
            <person name="Gallinger C."/>
            <person name="Pawlowski J."/>
            <person name="Sierra R."/>
            <person name="Euteneuer U."/>
            <person name="Pillet L."/>
            <person name="Moustafa A."/>
            <person name="Platzer M."/>
            <person name="Groth M."/>
            <person name="Szafranski K."/>
            <person name="Schliwa M."/>
        </authorList>
    </citation>
    <scope>NUCLEOTIDE SEQUENCE [LARGE SCALE GENOMIC DNA]</scope>
</reference>
<dbReference type="AlphaFoldDB" id="X6NMN9"/>
<dbReference type="Proteomes" id="UP000023152">
    <property type="component" value="Unassembled WGS sequence"/>
</dbReference>
<sequence length="119" mass="13497">MAAADIQYELYLPLIARCTKVAVRGVVNTDSAEIRLDKTDGRLQMNQRKAKLWGGMQSELGFPESPKVEKGKYEKEKKVLLRLCGDTISEEELQQKLEESNGNIAIVIEQMLAKWINED</sequence>
<accession>X6NMN9</accession>
<keyword evidence="2" id="KW-1185">Reference proteome</keyword>
<evidence type="ECO:0000313" key="1">
    <source>
        <dbReference type="EMBL" id="ETO26944.1"/>
    </source>
</evidence>
<protein>
    <submittedName>
        <fullName evidence="1">Uncharacterized protein</fullName>
    </submittedName>
</protein>
<feature type="non-terminal residue" evidence="1">
    <location>
        <position position="119"/>
    </location>
</feature>
<name>X6NMN9_RETFI</name>
<evidence type="ECO:0000313" key="2">
    <source>
        <dbReference type="Proteomes" id="UP000023152"/>
    </source>
</evidence>